<dbReference type="GO" id="GO:0009055">
    <property type="term" value="F:electron transfer activity"/>
    <property type="evidence" value="ECO:0007669"/>
    <property type="project" value="TreeGrafter"/>
</dbReference>
<gene>
    <name evidence="3" type="primary">mdaB</name>
    <name evidence="3" type="ORF">HSUHS5_0262</name>
</gene>
<dbReference type="InterPro" id="IPR003680">
    <property type="entry name" value="Flavodoxin_fold"/>
</dbReference>
<evidence type="ECO:0000313" key="4">
    <source>
        <dbReference type="Proteomes" id="UP000054093"/>
    </source>
</evidence>
<dbReference type="EMBL" id="ADHO01000046">
    <property type="protein sequence ID" value="EFX42282.1"/>
    <property type="molecule type" value="Genomic_DNA"/>
</dbReference>
<sequence>MLYNSSPCYIIRKENMKTLVVLAHPDLTASRVNKALKNAIENEVVLSDLYAKYKDFKFNIPAEQELLVQSNKIVFQFPIFWFSYPPLLQKYFDDVFAYGFAYGSSGQALKGKELALCVSLGGKEEAYSAQGMIGFGLEELLSPLKATSKFVGAKYGGHFAVFGATQGLSDTELAKKCHEYKGFVA</sequence>
<comment type="caution">
    <text evidence="3">The sequence shown here is derived from an EMBL/GenBank/DDBJ whole genome shotgun (WGS) entry which is preliminary data.</text>
</comment>
<evidence type="ECO:0000259" key="2">
    <source>
        <dbReference type="Pfam" id="PF02525"/>
    </source>
</evidence>
<evidence type="ECO:0000313" key="3">
    <source>
        <dbReference type="EMBL" id="EFX42282.1"/>
    </source>
</evidence>
<protein>
    <submittedName>
        <fullName evidence="3">NADPH quinone reductase</fullName>
    </submittedName>
</protein>
<dbReference type="InterPro" id="IPR029039">
    <property type="entry name" value="Flavoprotein-like_sf"/>
</dbReference>
<dbReference type="GO" id="GO:0003955">
    <property type="term" value="F:NAD(P)H dehydrogenase (quinone) activity"/>
    <property type="evidence" value="ECO:0007669"/>
    <property type="project" value="TreeGrafter"/>
</dbReference>
<evidence type="ECO:0000256" key="1">
    <source>
        <dbReference type="ARBA" id="ARBA00023002"/>
    </source>
</evidence>
<feature type="domain" description="Flavodoxin-like fold" evidence="2">
    <location>
        <begin position="16"/>
        <end position="180"/>
    </location>
</feature>
<keyword evidence="1" id="KW-0560">Oxidoreductase</keyword>
<dbReference type="SUPFAM" id="SSF52218">
    <property type="entry name" value="Flavoproteins"/>
    <property type="match status" value="1"/>
</dbReference>
<dbReference type="Gene3D" id="3.40.50.360">
    <property type="match status" value="1"/>
</dbReference>
<dbReference type="InterPro" id="IPR046980">
    <property type="entry name" value="KefG/KefF"/>
</dbReference>
<dbReference type="Pfam" id="PF02525">
    <property type="entry name" value="Flavodoxin_2"/>
    <property type="match status" value="1"/>
</dbReference>
<organism evidence="3 4">
    <name type="scientific">Helicobacter suis HS5</name>
    <dbReference type="NCBI Taxonomy" id="710394"/>
    <lineage>
        <taxon>Bacteria</taxon>
        <taxon>Pseudomonadati</taxon>
        <taxon>Campylobacterota</taxon>
        <taxon>Epsilonproteobacteria</taxon>
        <taxon>Campylobacterales</taxon>
        <taxon>Helicobacteraceae</taxon>
        <taxon>Helicobacter</taxon>
    </lineage>
</organism>
<name>E7G2W4_9HELI</name>
<dbReference type="AlphaFoldDB" id="E7G2W4"/>
<dbReference type="GO" id="GO:0010181">
    <property type="term" value="F:FMN binding"/>
    <property type="evidence" value="ECO:0007669"/>
    <property type="project" value="TreeGrafter"/>
</dbReference>
<dbReference type="PANTHER" id="PTHR47307">
    <property type="entry name" value="GLUTATHIONE-REGULATED POTASSIUM-EFFLUX SYSTEM ANCILLARY PROTEIN KEFG"/>
    <property type="match status" value="1"/>
</dbReference>
<accession>E7G2W4</accession>
<dbReference type="Proteomes" id="UP000054093">
    <property type="component" value="Unassembled WGS sequence"/>
</dbReference>
<dbReference type="PANTHER" id="PTHR47307:SF1">
    <property type="entry name" value="GLUTATHIONE-REGULATED POTASSIUM-EFFLUX SYSTEM ANCILLARY PROTEIN KEFG"/>
    <property type="match status" value="1"/>
</dbReference>
<reference evidence="3 4" key="1">
    <citation type="journal article" date="2011" name="Vet. Res.">
        <title>Genome sequence of Helicobacter suis supports its role in gastric pathology.</title>
        <authorList>
            <person name="Vermoote M."/>
            <person name="Vandekerckhove T.T."/>
            <person name="Flahou B."/>
            <person name="Pasmans F."/>
            <person name="Smet A."/>
            <person name="De Groote D."/>
            <person name="Van Criekinge W."/>
            <person name="Ducatelle R."/>
            <person name="Haesebrouck F."/>
        </authorList>
    </citation>
    <scope>NUCLEOTIDE SEQUENCE [LARGE SCALE GENOMIC DNA]</scope>
    <source>
        <strain evidence="3 4">HS5</strain>
    </source>
</reference>
<proteinExistence type="predicted"/>